<dbReference type="RefSeq" id="WP_322347244.1">
    <property type="nucleotide sequence ID" value="NZ_CP129968.2"/>
</dbReference>
<dbReference type="AlphaFoldDB" id="A0AA51ZVX3"/>
<protein>
    <submittedName>
        <fullName evidence="4">Glycosyltransferase</fullName>
        <ecNumber evidence="4">2.4.-.-</ecNumber>
    </submittedName>
</protein>
<evidence type="ECO:0000256" key="1">
    <source>
        <dbReference type="ARBA" id="ARBA00022679"/>
    </source>
</evidence>
<accession>A0AA51ZVX3</accession>
<dbReference type="InterPro" id="IPR028098">
    <property type="entry name" value="Glyco_trans_4-like_N"/>
</dbReference>
<sequence length="371" mass="42137">MKKHLICHLTSAHSRYDTRIFLKECHSLKKNSYDVIFIVADGLGDEIINGIQILDVGLSKPGKIQRMISTTRRVYLKAKSLKADLYHFHDPEMMPYMLILKLSGRKVVMDIHEFFPKQVITKDYIPKFIRPALSMIVAKIEKLTAKQMSGVIVALPNLKIQFKQVNENTALVQNYPILSELKTDGNALPYSKRERAVAFVGGITKIRGLDYLVKSLEISKVKLYLAGNCASEPYYNYLKSLPGWKFVVELGQISREDVSVLLNRVMAGYVTYLPAPNHIEAQPTKMFEYMSASLPVICSNFPLWRSIVDDKCGIAVDPVNIDDIALATKSITENESLWNKFSAVGQNLIENKYNWEHEEKALLDSYKNILS</sequence>
<keyword evidence="4" id="KW-0328">Glycosyltransferase</keyword>
<name>A0AA51ZVX3_9BACT</name>
<dbReference type="SUPFAM" id="SSF53756">
    <property type="entry name" value="UDP-Glycosyltransferase/glycogen phosphorylase"/>
    <property type="match status" value="1"/>
</dbReference>
<evidence type="ECO:0000313" key="4">
    <source>
        <dbReference type="EMBL" id="WNB17745.1"/>
    </source>
</evidence>
<dbReference type="Pfam" id="PF00534">
    <property type="entry name" value="Glycos_transf_1"/>
    <property type="match status" value="1"/>
</dbReference>
<keyword evidence="1 4" id="KW-0808">Transferase</keyword>
<dbReference type="PANTHER" id="PTHR46401">
    <property type="entry name" value="GLYCOSYLTRANSFERASE WBBK-RELATED"/>
    <property type="match status" value="1"/>
</dbReference>
<dbReference type="Gene3D" id="3.40.50.2000">
    <property type="entry name" value="Glycogen Phosphorylase B"/>
    <property type="match status" value="2"/>
</dbReference>
<proteinExistence type="predicted"/>
<dbReference type="Pfam" id="PF13439">
    <property type="entry name" value="Glyco_transf_4"/>
    <property type="match status" value="1"/>
</dbReference>
<feature type="domain" description="Glycosyltransferase subfamily 4-like N-terminal" evidence="3">
    <location>
        <begin position="25"/>
        <end position="154"/>
    </location>
</feature>
<dbReference type="InterPro" id="IPR001296">
    <property type="entry name" value="Glyco_trans_1"/>
</dbReference>
<dbReference type="EMBL" id="CP129968">
    <property type="protein sequence ID" value="WNB17745.1"/>
    <property type="molecule type" value="Genomic_DNA"/>
</dbReference>
<dbReference type="PANTHER" id="PTHR46401:SF2">
    <property type="entry name" value="GLYCOSYLTRANSFERASE WBBK-RELATED"/>
    <property type="match status" value="1"/>
</dbReference>
<reference evidence="4" key="1">
    <citation type="submission" date="2023-08" db="EMBL/GenBank/DDBJ databases">
        <title>Comparative genomics and taxonomic characterization of three novel marine species of genus Marivirga.</title>
        <authorList>
            <person name="Muhammad N."/>
            <person name="Kim S.-G."/>
        </authorList>
    </citation>
    <scope>NUCLEOTIDE SEQUENCE</scope>
    <source>
        <strain evidence="4">BKB1-2</strain>
    </source>
</reference>
<evidence type="ECO:0000259" key="3">
    <source>
        <dbReference type="Pfam" id="PF13439"/>
    </source>
</evidence>
<dbReference type="GO" id="GO:0016757">
    <property type="term" value="F:glycosyltransferase activity"/>
    <property type="evidence" value="ECO:0007669"/>
    <property type="project" value="UniProtKB-KW"/>
</dbReference>
<organism evidence="4">
    <name type="scientific">Marivirga arenosa</name>
    <dbReference type="NCBI Taxonomy" id="3059076"/>
    <lineage>
        <taxon>Bacteria</taxon>
        <taxon>Pseudomonadati</taxon>
        <taxon>Bacteroidota</taxon>
        <taxon>Cytophagia</taxon>
        <taxon>Cytophagales</taxon>
        <taxon>Marivirgaceae</taxon>
        <taxon>Marivirga</taxon>
    </lineage>
</organism>
<evidence type="ECO:0000259" key="2">
    <source>
        <dbReference type="Pfam" id="PF00534"/>
    </source>
</evidence>
<dbReference type="Proteomes" id="UP001232019">
    <property type="component" value="Chromosome"/>
</dbReference>
<dbReference type="KEGG" id="marp:QYS47_34850"/>
<gene>
    <name evidence="4" type="ORF">QYS47_34850</name>
</gene>
<dbReference type="EC" id="2.4.-.-" evidence="4"/>
<feature type="domain" description="Glycosyl transferase family 1" evidence="2">
    <location>
        <begin position="192"/>
        <end position="343"/>
    </location>
</feature>
<dbReference type="GO" id="GO:0009103">
    <property type="term" value="P:lipopolysaccharide biosynthetic process"/>
    <property type="evidence" value="ECO:0007669"/>
    <property type="project" value="TreeGrafter"/>
</dbReference>